<evidence type="ECO:0008006" key="4">
    <source>
        <dbReference type="Google" id="ProtNLM"/>
    </source>
</evidence>
<keyword evidence="3" id="KW-1185">Reference proteome</keyword>
<dbReference type="Pfam" id="PF04020">
    <property type="entry name" value="Phage_holin_4_2"/>
    <property type="match status" value="1"/>
</dbReference>
<keyword evidence="1" id="KW-1133">Transmembrane helix</keyword>
<dbReference type="InterPro" id="IPR007165">
    <property type="entry name" value="Phage_holin_4_2"/>
</dbReference>
<sequence length="72" mass="8127">MFVKPVLLILSLPITFVTLGLFYFVINALMLEMTSFLIGDSFKFANFGAAFLVALILSFVNLIITNYFQTDH</sequence>
<dbReference type="PATRIC" id="fig|1423801.4.peg.2222"/>
<evidence type="ECO:0000313" key="3">
    <source>
        <dbReference type="Proteomes" id="UP000051166"/>
    </source>
</evidence>
<organism evidence="2 3">
    <name type="scientific">Liquorilactobacillus satsumensis DSM 16230 = JCM 12392</name>
    <dbReference type="NCBI Taxonomy" id="1423801"/>
    <lineage>
        <taxon>Bacteria</taxon>
        <taxon>Bacillati</taxon>
        <taxon>Bacillota</taxon>
        <taxon>Bacilli</taxon>
        <taxon>Lactobacillales</taxon>
        <taxon>Lactobacillaceae</taxon>
        <taxon>Liquorilactobacillus</taxon>
    </lineage>
</organism>
<gene>
    <name evidence="2" type="ORF">FD50_GL002175</name>
</gene>
<evidence type="ECO:0000256" key="1">
    <source>
        <dbReference type="SAM" id="Phobius"/>
    </source>
</evidence>
<name>A0A0R1V3N4_9LACO</name>
<protein>
    <recommendedName>
        <fullName evidence="4">Integral membrane protein</fullName>
    </recommendedName>
</protein>
<accession>A0A0R1V3N4</accession>
<dbReference type="PANTHER" id="PTHR37309:SF1">
    <property type="entry name" value="SLR0284 PROTEIN"/>
    <property type="match status" value="1"/>
</dbReference>
<evidence type="ECO:0000313" key="2">
    <source>
        <dbReference type="EMBL" id="KRM00200.1"/>
    </source>
</evidence>
<dbReference type="STRING" id="1423801.FD50_GL002175"/>
<dbReference type="Proteomes" id="UP000051166">
    <property type="component" value="Unassembled WGS sequence"/>
</dbReference>
<reference evidence="2 3" key="1">
    <citation type="journal article" date="2015" name="Genome Announc.">
        <title>Expanding the biotechnology potential of lactobacilli through comparative genomics of 213 strains and associated genera.</title>
        <authorList>
            <person name="Sun Z."/>
            <person name="Harris H.M."/>
            <person name="McCann A."/>
            <person name="Guo C."/>
            <person name="Argimon S."/>
            <person name="Zhang W."/>
            <person name="Yang X."/>
            <person name="Jeffery I.B."/>
            <person name="Cooney J.C."/>
            <person name="Kagawa T.F."/>
            <person name="Liu W."/>
            <person name="Song Y."/>
            <person name="Salvetti E."/>
            <person name="Wrobel A."/>
            <person name="Rasinkangas P."/>
            <person name="Parkhill J."/>
            <person name="Rea M.C."/>
            <person name="O'Sullivan O."/>
            <person name="Ritari J."/>
            <person name="Douillard F.P."/>
            <person name="Paul Ross R."/>
            <person name="Yang R."/>
            <person name="Briner A.E."/>
            <person name="Felis G.E."/>
            <person name="de Vos W.M."/>
            <person name="Barrangou R."/>
            <person name="Klaenhammer T.R."/>
            <person name="Caufield P.W."/>
            <person name="Cui Y."/>
            <person name="Zhang H."/>
            <person name="O'Toole P.W."/>
        </authorList>
    </citation>
    <scope>NUCLEOTIDE SEQUENCE [LARGE SCALE GENOMIC DNA]</scope>
    <source>
        <strain evidence="2 3">DSM 16230</strain>
    </source>
</reference>
<feature type="transmembrane region" description="Helical" evidence="1">
    <location>
        <begin position="47"/>
        <end position="68"/>
    </location>
</feature>
<keyword evidence="1" id="KW-0812">Transmembrane</keyword>
<keyword evidence="1" id="KW-0472">Membrane</keyword>
<proteinExistence type="predicted"/>
<feature type="transmembrane region" description="Helical" evidence="1">
    <location>
        <begin position="6"/>
        <end position="26"/>
    </location>
</feature>
<dbReference type="PANTHER" id="PTHR37309">
    <property type="entry name" value="SLR0284 PROTEIN"/>
    <property type="match status" value="1"/>
</dbReference>
<dbReference type="EMBL" id="AZFQ01000012">
    <property type="protein sequence ID" value="KRM00200.1"/>
    <property type="molecule type" value="Genomic_DNA"/>
</dbReference>
<dbReference type="AlphaFoldDB" id="A0A0R1V3N4"/>
<comment type="caution">
    <text evidence="2">The sequence shown here is derived from an EMBL/GenBank/DDBJ whole genome shotgun (WGS) entry which is preliminary data.</text>
</comment>